<feature type="transmembrane region" description="Helical" evidence="4">
    <location>
        <begin position="12"/>
        <end position="32"/>
    </location>
</feature>
<dbReference type="PaxDb" id="522772-Dacet_2540"/>
<dbReference type="Gene3D" id="1.20.120.50">
    <property type="entry name" value="Hemerythrin-like"/>
    <property type="match status" value="1"/>
</dbReference>
<dbReference type="InterPro" id="IPR012312">
    <property type="entry name" value="Hemerythrin-like"/>
</dbReference>
<dbReference type="Proteomes" id="UP000002012">
    <property type="component" value="Chromosome"/>
</dbReference>
<evidence type="ECO:0000256" key="2">
    <source>
        <dbReference type="ARBA" id="ARBA00022723"/>
    </source>
</evidence>
<proteinExistence type="inferred from homology"/>
<dbReference type="CDD" id="cd12107">
    <property type="entry name" value="Hemerythrin"/>
    <property type="match status" value="1"/>
</dbReference>
<dbReference type="OrthoDB" id="1122424at2"/>
<keyword evidence="4" id="KW-0472">Membrane</keyword>
<evidence type="ECO:0000256" key="1">
    <source>
        <dbReference type="ARBA" id="ARBA00010587"/>
    </source>
</evidence>
<dbReference type="InterPro" id="IPR003607">
    <property type="entry name" value="HD/PDEase_dom"/>
</dbReference>
<dbReference type="GO" id="GO:0046872">
    <property type="term" value="F:metal ion binding"/>
    <property type="evidence" value="ECO:0007669"/>
    <property type="project" value="UniProtKB-KW"/>
</dbReference>
<dbReference type="EMBL" id="CP001968">
    <property type="protein sequence ID" value="ADD69300.1"/>
    <property type="molecule type" value="Genomic_DNA"/>
</dbReference>
<sequence length="652" mass="75261">MFILSLIKNSRYFYTAIACMFALFVLLILVTGRQFYENEKNKLYTSKINELVINCSNFENRLNDVEIAIRRIINLMKQQELLESPDPTSIKSFISDFLFDHYYLSVIITSPATPLLKIDSAAYPAAYINFFNMESSEILKILEKDNYNINEITINKDLDIVYMAKNLTNAFGDASRQAIFFFSPELLLQYLPVNYALLLKGEGVQWIPDNGSFPLDFILPEDIGINSDIQISDTKTLFFMPISNNNNNYLLAAAVDISDLKKTLWGSTLATAAAFTLFFVLLFIMIYFRNSQVAHLINTQRATVVCLANLAEFKDNETADHLERTRHYGTLLSNYLRKIPKFRKTINKDYLDNIGFASVLHDIGKVGVPDNILKKPDKLDEEEFEVIKQHPQFAKNILKGLVEKHKINDLFFHLAFNIAAYHHEKWDGSGYPDGLKGNQIPLEARIFSICDVYDALRSERVYKKPFPHDISMEIINEGRGTHFDPEIVDTFNECADQFRQIHNTYDMFYTQISYATFGNNKRELRVEWTPALSVGIEEIDSQHKILLSKINMLIKAILEGKGDENILNLLRFLESYSEEHFQTEERIMRQIGFEFAEQHTAAHDIFRQNLRRILKLVNKSGISQDIFADIEKNLISWLLEHIVKMDTKISGK</sequence>
<feature type="transmembrane region" description="Helical" evidence="4">
    <location>
        <begin position="269"/>
        <end position="288"/>
    </location>
</feature>
<keyword evidence="4" id="KW-0812">Transmembrane</keyword>
<organism evidence="6 7">
    <name type="scientific">Denitrovibrio acetiphilus (strain DSM 12809 / NBRC 114555 / N2460)</name>
    <dbReference type="NCBI Taxonomy" id="522772"/>
    <lineage>
        <taxon>Bacteria</taxon>
        <taxon>Pseudomonadati</taxon>
        <taxon>Deferribacterota</taxon>
        <taxon>Deferribacteres</taxon>
        <taxon>Deferribacterales</taxon>
        <taxon>Geovibrionaceae</taxon>
        <taxon>Denitrovibrio</taxon>
    </lineage>
</organism>
<evidence type="ECO:0000313" key="7">
    <source>
        <dbReference type="Proteomes" id="UP000002012"/>
    </source>
</evidence>
<feature type="domain" description="HD-GYP" evidence="5">
    <location>
        <begin position="296"/>
        <end position="507"/>
    </location>
</feature>
<protein>
    <submittedName>
        <fullName evidence="6">Metal dependent phosphohydrolase</fullName>
    </submittedName>
</protein>
<evidence type="ECO:0000256" key="3">
    <source>
        <dbReference type="ARBA" id="ARBA00023004"/>
    </source>
</evidence>
<dbReference type="InterPro" id="IPR012827">
    <property type="entry name" value="Hemerythrin_metal-bd"/>
</dbReference>
<dbReference type="PROSITE" id="PS51832">
    <property type="entry name" value="HD_GYP"/>
    <property type="match status" value="1"/>
</dbReference>
<evidence type="ECO:0000259" key="5">
    <source>
        <dbReference type="PROSITE" id="PS51832"/>
    </source>
</evidence>
<dbReference type="NCBIfam" id="NF033749">
    <property type="entry name" value="bact_hemeryth"/>
    <property type="match status" value="1"/>
</dbReference>
<accession>D4H4H1</accession>
<evidence type="ECO:0000313" key="6">
    <source>
        <dbReference type="EMBL" id="ADD69300.1"/>
    </source>
</evidence>
<dbReference type="eggNOG" id="COG2703">
    <property type="taxonomic scope" value="Bacteria"/>
</dbReference>
<dbReference type="SUPFAM" id="SSF109604">
    <property type="entry name" value="HD-domain/PDEase-like"/>
    <property type="match status" value="1"/>
</dbReference>
<dbReference type="AlphaFoldDB" id="D4H4H1"/>
<dbReference type="eggNOG" id="COG3437">
    <property type="taxonomic scope" value="Bacteria"/>
</dbReference>
<dbReference type="Pfam" id="PF13487">
    <property type="entry name" value="HD_5"/>
    <property type="match status" value="1"/>
</dbReference>
<dbReference type="PROSITE" id="PS00550">
    <property type="entry name" value="HEMERYTHRINS"/>
    <property type="match status" value="1"/>
</dbReference>
<name>D4H4H1_DENA2</name>
<evidence type="ECO:0000256" key="4">
    <source>
        <dbReference type="SAM" id="Phobius"/>
    </source>
</evidence>
<dbReference type="InterPro" id="IPR052020">
    <property type="entry name" value="Cyclic_di-GMP/3'3'-cGAMP_PDE"/>
</dbReference>
<dbReference type="Gene3D" id="1.10.3210.10">
    <property type="entry name" value="Hypothetical protein af1432"/>
    <property type="match status" value="1"/>
</dbReference>
<dbReference type="SMART" id="SM00471">
    <property type="entry name" value="HDc"/>
    <property type="match status" value="1"/>
</dbReference>
<dbReference type="InterPro" id="IPR035938">
    <property type="entry name" value="Hemerythrin-like_sf"/>
</dbReference>
<comment type="similarity">
    <text evidence="1">Belongs to the hemerythrin family.</text>
</comment>
<dbReference type="SUPFAM" id="SSF47188">
    <property type="entry name" value="Hemerythrin-like"/>
    <property type="match status" value="1"/>
</dbReference>
<keyword evidence="3" id="KW-0408">Iron</keyword>
<dbReference type="InterPro" id="IPR016131">
    <property type="entry name" value="Haemerythrin_Fe_BS"/>
</dbReference>
<dbReference type="InterPro" id="IPR037522">
    <property type="entry name" value="HD_GYP_dom"/>
</dbReference>
<dbReference type="HOGENOM" id="CLU_420183_0_0_0"/>
<keyword evidence="2" id="KW-0479">Metal-binding</keyword>
<dbReference type="PANTHER" id="PTHR45228">
    <property type="entry name" value="CYCLIC DI-GMP PHOSPHODIESTERASE TM_0186-RELATED"/>
    <property type="match status" value="1"/>
</dbReference>
<dbReference type="CDD" id="cd00077">
    <property type="entry name" value="HDc"/>
    <property type="match status" value="1"/>
</dbReference>
<keyword evidence="4" id="KW-1133">Transmembrane helix</keyword>
<reference evidence="6 7" key="1">
    <citation type="journal article" date="2010" name="Stand. Genomic Sci.">
        <title>Complete genome sequence of Denitrovibrio acetiphilus type strain (N2460).</title>
        <authorList>
            <person name="Kiss H."/>
            <person name="Lang E."/>
            <person name="Lapidus A."/>
            <person name="Copeland A."/>
            <person name="Nolan M."/>
            <person name="Glavina Del Rio T."/>
            <person name="Chen F."/>
            <person name="Lucas S."/>
            <person name="Tice H."/>
            <person name="Cheng J.F."/>
            <person name="Han C."/>
            <person name="Goodwin L."/>
            <person name="Pitluck S."/>
            <person name="Liolios K."/>
            <person name="Pati A."/>
            <person name="Ivanova N."/>
            <person name="Mavromatis K."/>
            <person name="Chen A."/>
            <person name="Palaniappan K."/>
            <person name="Land M."/>
            <person name="Hauser L."/>
            <person name="Chang Y.J."/>
            <person name="Jeffries C.D."/>
            <person name="Detter J.C."/>
            <person name="Brettin T."/>
            <person name="Spring S."/>
            <person name="Rohde M."/>
            <person name="Goker M."/>
            <person name="Woyke T."/>
            <person name="Bristow J."/>
            <person name="Eisen J.A."/>
            <person name="Markowitz V."/>
            <person name="Hugenholtz P."/>
            <person name="Kyrpides N.C."/>
            <person name="Klenk H.P."/>
        </authorList>
    </citation>
    <scope>NUCLEOTIDE SEQUENCE [LARGE SCALE GENOMIC DNA]</scope>
    <source>
        <strain evidence="7">DSM 12809 / NBRC 114555 / N2460</strain>
    </source>
</reference>
<dbReference type="STRING" id="522772.Dacet_2540"/>
<dbReference type="GO" id="GO:0016787">
    <property type="term" value="F:hydrolase activity"/>
    <property type="evidence" value="ECO:0007669"/>
    <property type="project" value="UniProtKB-KW"/>
</dbReference>
<keyword evidence="7" id="KW-1185">Reference proteome</keyword>
<dbReference type="NCBIfam" id="TIGR02481">
    <property type="entry name" value="hemeryth_dom"/>
    <property type="match status" value="1"/>
</dbReference>
<dbReference type="KEGG" id="dap:Dacet_2540"/>
<keyword evidence="6" id="KW-0378">Hydrolase</keyword>
<dbReference type="Pfam" id="PF01814">
    <property type="entry name" value="Hemerythrin"/>
    <property type="match status" value="1"/>
</dbReference>
<dbReference type="InParanoid" id="D4H4H1"/>
<gene>
    <name evidence="6" type="ordered locus">Dacet_2540</name>
</gene>